<protein>
    <submittedName>
        <fullName evidence="2">Uncharacterized protein</fullName>
    </submittedName>
</protein>
<organism evidence="2">
    <name type="scientific">uncultured Acetothermia bacterium</name>
    <dbReference type="NCBI Taxonomy" id="236499"/>
    <lineage>
        <taxon>Bacteria</taxon>
        <taxon>Candidatus Bipolaricaulota</taxon>
        <taxon>environmental samples</taxon>
    </lineage>
</organism>
<evidence type="ECO:0000256" key="1">
    <source>
        <dbReference type="SAM" id="Phobius"/>
    </source>
</evidence>
<evidence type="ECO:0000313" key="2">
    <source>
        <dbReference type="EMBL" id="BAL55548.1"/>
    </source>
</evidence>
<feature type="transmembrane region" description="Helical" evidence="1">
    <location>
        <begin position="66"/>
        <end position="85"/>
    </location>
</feature>
<keyword evidence="1" id="KW-0812">Transmembrane</keyword>
<keyword evidence="1" id="KW-1133">Transmembrane helix</keyword>
<proteinExistence type="predicted"/>
<dbReference type="AlphaFoldDB" id="H5SHB2"/>
<gene>
    <name evidence="2" type="ORF">HGMM_F28H07C22</name>
</gene>
<dbReference type="EMBL" id="AP011720">
    <property type="protein sequence ID" value="BAL55548.1"/>
    <property type="molecule type" value="Genomic_DNA"/>
</dbReference>
<reference evidence="2" key="2">
    <citation type="journal article" date="2012" name="PLoS ONE">
        <title>A Deeply Branching Thermophilic Bacterium with an Ancient Acetyl-CoA Pathway Dominates a Subsurface Ecosystem.</title>
        <authorList>
            <person name="Takami H."/>
            <person name="Noguchi H."/>
            <person name="Takaki Y."/>
            <person name="Uchiyama I."/>
            <person name="Toyoda A."/>
            <person name="Nishi S."/>
            <person name="Chee G.-J."/>
            <person name="Arai W."/>
            <person name="Nunoura T."/>
            <person name="Itoh T."/>
            <person name="Hattori M."/>
            <person name="Takai K."/>
        </authorList>
    </citation>
    <scope>NUCLEOTIDE SEQUENCE</scope>
</reference>
<feature type="transmembrane region" description="Helical" evidence="1">
    <location>
        <begin position="32"/>
        <end position="54"/>
    </location>
</feature>
<name>H5SHB2_9BACT</name>
<feature type="transmembrane region" description="Helical" evidence="1">
    <location>
        <begin position="106"/>
        <end position="128"/>
    </location>
</feature>
<accession>H5SHB2</accession>
<keyword evidence="1" id="KW-0472">Membrane</keyword>
<reference evidence="2" key="1">
    <citation type="journal article" date="2005" name="Environ. Microbiol.">
        <title>Genetic and functional properties of uncultivated thermophilic crenarchaeotes from a subsurface gold mine as revealed by analysis of genome fragments.</title>
        <authorList>
            <person name="Nunoura T."/>
            <person name="Hirayama H."/>
            <person name="Takami H."/>
            <person name="Oida H."/>
            <person name="Nishi S."/>
            <person name="Shimamura S."/>
            <person name="Suzuki Y."/>
            <person name="Inagaki F."/>
            <person name="Takai K."/>
            <person name="Nealson K.H."/>
            <person name="Horikoshi K."/>
        </authorList>
    </citation>
    <scope>NUCLEOTIDE SEQUENCE</scope>
</reference>
<sequence length="132" mass="14734">MVLALQLLRRLEQQEGLEQPIQQEEHTKLLSLLFDLISFLGLGAFFFLGIQVVLKLLQLGRDDLTIPIVIGGGILSVITLELAISKLKTAKPEAAKWLSIAGIRSLARHLASITTLWILFVGFLYWVLEKAK</sequence>